<keyword evidence="1" id="KW-0472">Membrane</keyword>
<feature type="transmembrane region" description="Helical" evidence="1">
    <location>
        <begin position="12"/>
        <end position="31"/>
    </location>
</feature>
<keyword evidence="1" id="KW-1133">Transmembrane helix</keyword>
<accession>A0A8S9SKT8</accession>
<name>A0A8S9SKT8_BRACR</name>
<gene>
    <name evidence="2" type="ORF">F2Q69_00034909</name>
</gene>
<proteinExistence type="predicted"/>
<reference evidence="2" key="1">
    <citation type="submission" date="2019-12" db="EMBL/GenBank/DDBJ databases">
        <title>Genome sequencing and annotation of Brassica cretica.</title>
        <authorList>
            <person name="Studholme D.J."/>
            <person name="Sarris P."/>
        </authorList>
    </citation>
    <scope>NUCLEOTIDE SEQUENCE</scope>
    <source>
        <strain evidence="2">PFS-109/04</strain>
        <tissue evidence="2">Leaf</tissue>
    </source>
</reference>
<evidence type="ECO:0000313" key="3">
    <source>
        <dbReference type="Proteomes" id="UP000712600"/>
    </source>
</evidence>
<protein>
    <submittedName>
        <fullName evidence="2">Uncharacterized protein</fullName>
    </submittedName>
</protein>
<dbReference type="AlphaFoldDB" id="A0A8S9SKT8"/>
<comment type="caution">
    <text evidence="2">The sequence shown here is derived from an EMBL/GenBank/DDBJ whole genome shotgun (WGS) entry which is preliminary data.</text>
</comment>
<feature type="transmembrane region" description="Helical" evidence="1">
    <location>
        <begin position="52"/>
        <end position="74"/>
    </location>
</feature>
<keyword evidence="1" id="KW-0812">Transmembrane</keyword>
<dbReference type="Proteomes" id="UP000712600">
    <property type="component" value="Unassembled WGS sequence"/>
</dbReference>
<feature type="transmembrane region" description="Helical" evidence="1">
    <location>
        <begin position="114"/>
        <end position="136"/>
    </location>
</feature>
<evidence type="ECO:0000313" key="2">
    <source>
        <dbReference type="EMBL" id="KAF3602126.1"/>
    </source>
</evidence>
<evidence type="ECO:0000256" key="1">
    <source>
        <dbReference type="SAM" id="Phobius"/>
    </source>
</evidence>
<sequence>MLAAGDPGLLPGQLLMFYPIVVFFFLGHGFFEGRVMPSRLVSRSSWVDVSTVVRVLGLVAYIQVDALDFFSFIAPGRRWKVLRSWLCTWLERFIRVAVELRFSDDHVYPPAGTIVSMVILPSSAFLARLICACVPLGRLFISPGRAVEIQDEVFYASDLREVASEEFCG</sequence>
<organism evidence="2 3">
    <name type="scientific">Brassica cretica</name>
    <name type="common">Mustard</name>
    <dbReference type="NCBI Taxonomy" id="69181"/>
    <lineage>
        <taxon>Eukaryota</taxon>
        <taxon>Viridiplantae</taxon>
        <taxon>Streptophyta</taxon>
        <taxon>Embryophyta</taxon>
        <taxon>Tracheophyta</taxon>
        <taxon>Spermatophyta</taxon>
        <taxon>Magnoliopsida</taxon>
        <taxon>eudicotyledons</taxon>
        <taxon>Gunneridae</taxon>
        <taxon>Pentapetalae</taxon>
        <taxon>rosids</taxon>
        <taxon>malvids</taxon>
        <taxon>Brassicales</taxon>
        <taxon>Brassicaceae</taxon>
        <taxon>Brassiceae</taxon>
        <taxon>Brassica</taxon>
    </lineage>
</organism>
<dbReference type="EMBL" id="QGKX02000004">
    <property type="protein sequence ID" value="KAF3602126.1"/>
    <property type="molecule type" value="Genomic_DNA"/>
</dbReference>